<accession>A0A517Z1L5</accession>
<sequence length="238" mass="26592">MSEETTAPSAPAAPTSKQIDSVILRSYPKIVFLWPSFIVSLVAGIFMLFAGAAENAGTVVVSWTFLIVLSVNLVVLSFDFPRATSLTLFFVCVAVVLGAVLVIINFPDVLPAFTDLLKSIHPRANATFYLVFSTVMAIIFVGVAINARFDYWEVRPNELLHHHGVLSDLERYPSPHLRIEKEINDVFEYMLLGSGRLILHPSSERRAIVLENVFWISHKENLITRLLGALQVQVRENK</sequence>
<keyword evidence="3" id="KW-1185">Reference proteome</keyword>
<organism evidence="2 3">
    <name type="scientific">Maioricimonas rarisocia</name>
    <dbReference type="NCBI Taxonomy" id="2528026"/>
    <lineage>
        <taxon>Bacteria</taxon>
        <taxon>Pseudomonadati</taxon>
        <taxon>Planctomycetota</taxon>
        <taxon>Planctomycetia</taxon>
        <taxon>Planctomycetales</taxon>
        <taxon>Planctomycetaceae</taxon>
        <taxon>Maioricimonas</taxon>
    </lineage>
</organism>
<dbReference type="EMBL" id="CP036275">
    <property type="protein sequence ID" value="QDU36372.1"/>
    <property type="molecule type" value="Genomic_DNA"/>
</dbReference>
<dbReference type="OrthoDB" id="253227at2"/>
<dbReference type="AlphaFoldDB" id="A0A517Z1L5"/>
<evidence type="ECO:0000256" key="1">
    <source>
        <dbReference type="SAM" id="Phobius"/>
    </source>
</evidence>
<gene>
    <name evidence="2" type="ORF">Mal4_06570</name>
</gene>
<feature type="transmembrane region" description="Helical" evidence="1">
    <location>
        <begin position="59"/>
        <end position="78"/>
    </location>
</feature>
<feature type="transmembrane region" description="Helical" evidence="1">
    <location>
        <begin position="126"/>
        <end position="145"/>
    </location>
</feature>
<proteinExistence type="predicted"/>
<dbReference type="Proteomes" id="UP000320496">
    <property type="component" value="Chromosome"/>
</dbReference>
<dbReference type="KEGG" id="mri:Mal4_06570"/>
<dbReference type="RefSeq" id="WP_145367040.1">
    <property type="nucleotide sequence ID" value="NZ_CP036275.1"/>
</dbReference>
<feature type="transmembrane region" description="Helical" evidence="1">
    <location>
        <begin position="85"/>
        <end position="106"/>
    </location>
</feature>
<reference evidence="2 3" key="1">
    <citation type="submission" date="2019-02" db="EMBL/GenBank/DDBJ databases">
        <title>Deep-cultivation of Planctomycetes and their phenomic and genomic characterization uncovers novel biology.</title>
        <authorList>
            <person name="Wiegand S."/>
            <person name="Jogler M."/>
            <person name="Boedeker C."/>
            <person name="Pinto D."/>
            <person name="Vollmers J."/>
            <person name="Rivas-Marin E."/>
            <person name="Kohn T."/>
            <person name="Peeters S.H."/>
            <person name="Heuer A."/>
            <person name="Rast P."/>
            <person name="Oberbeckmann S."/>
            <person name="Bunk B."/>
            <person name="Jeske O."/>
            <person name="Meyerdierks A."/>
            <person name="Storesund J.E."/>
            <person name="Kallscheuer N."/>
            <person name="Luecker S."/>
            <person name="Lage O.M."/>
            <person name="Pohl T."/>
            <person name="Merkel B.J."/>
            <person name="Hornburger P."/>
            <person name="Mueller R.-W."/>
            <person name="Bruemmer F."/>
            <person name="Labrenz M."/>
            <person name="Spormann A.M."/>
            <person name="Op den Camp H."/>
            <person name="Overmann J."/>
            <person name="Amann R."/>
            <person name="Jetten M.S.M."/>
            <person name="Mascher T."/>
            <person name="Medema M.H."/>
            <person name="Devos D.P."/>
            <person name="Kaster A.-K."/>
            <person name="Ovreas L."/>
            <person name="Rohde M."/>
            <person name="Galperin M.Y."/>
            <person name="Jogler C."/>
        </authorList>
    </citation>
    <scope>NUCLEOTIDE SEQUENCE [LARGE SCALE GENOMIC DNA]</scope>
    <source>
        <strain evidence="2 3">Mal4</strain>
    </source>
</reference>
<feature type="transmembrane region" description="Helical" evidence="1">
    <location>
        <begin position="31"/>
        <end position="53"/>
    </location>
</feature>
<evidence type="ECO:0000313" key="3">
    <source>
        <dbReference type="Proteomes" id="UP000320496"/>
    </source>
</evidence>
<keyword evidence="1" id="KW-1133">Transmembrane helix</keyword>
<keyword evidence="1" id="KW-0812">Transmembrane</keyword>
<keyword evidence="1" id="KW-0472">Membrane</keyword>
<evidence type="ECO:0000313" key="2">
    <source>
        <dbReference type="EMBL" id="QDU36372.1"/>
    </source>
</evidence>
<protein>
    <submittedName>
        <fullName evidence="2">Uncharacterized protein</fullName>
    </submittedName>
</protein>
<name>A0A517Z1L5_9PLAN</name>